<accession>A0AAW0WWC9</accession>
<keyword evidence="1" id="KW-0472">Membrane</keyword>
<evidence type="ECO:0008006" key="4">
    <source>
        <dbReference type="Google" id="ProtNLM"/>
    </source>
</evidence>
<name>A0AAW0WWC9_CHEQU</name>
<organism evidence="2 3">
    <name type="scientific">Cherax quadricarinatus</name>
    <name type="common">Australian red claw crayfish</name>
    <dbReference type="NCBI Taxonomy" id="27406"/>
    <lineage>
        <taxon>Eukaryota</taxon>
        <taxon>Metazoa</taxon>
        <taxon>Ecdysozoa</taxon>
        <taxon>Arthropoda</taxon>
        <taxon>Crustacea</taxon>
        <taxon>Multicrustacea</taxon>
        <taxon>Malacostraca</taxon>
        <taxon>Eumalacostraca</taxon>
        <taxon>Eucarida</taxon>
        <taxon>Decapoda</taxon>
        <taxon>Pleocyemata</taxon>
        <taxon>Astacidea</taxon>
        <taxon>Parastacoidea</taxon>
        <taxon>Parastacidae</taxon>
        <taxon>Cherax</taxon>
    </lineage>
</organism>
<protein>
    <recommendedName>
        <fullName evidence="4">Transmembrane protein 69</fullName>
    </recommendedName>
</protein>
<feature type="transmembrane region" description="Helical" evidence="1">
    <location>
        <begin position="116"/>
        <end position="139"/>
    </location>
</feature>
<evidence type="ECO:0000313" key="2">
    <source>
        <dbReference type="EMBL" id="KAK8731543.1"/>
    </source>
</evidence>
<evidence type="ECO:0000256" key="1">
    <source>
        <dbReference type="SAM" id="Phobius"/>
    </source>
</evidence>
<dbReference type="AlphaFoldDB" id="A0AAW0WWC9"/>
<dbReference type="EMBL" id="JARKIK010000060">
    <property type="protein sequence ID" value="KAK8731543.1"/>
    <property type="molecule type" value="Genomic_DNA"/>
</dbReference>
<keyword evidence="1" id="KW-1133">Transmembrane helix</keyword>
<feature type="transmembrane region" description="Helical" evidence="1">
    <location>
        <begin position="43"/>
        <end position="64"/>
    </location>
</feature>
<keyword evidence="1" id="KW-0812">Transmembrane</keyword>
<feature type="transmembrane region" description="Helical" evidence="1">
    <location>
        <begin position="159"/>
        <end position="179"/>
    </location>
</feature>
<dbReference type="Pfam" id="PF11911">
    <property type="entry name" value="DUF3429"/>
    <property type="match status" value="1"/>
</dbReference>
<dbReference type="PANTHER" id="PTHR15887:SF1">
    <property type="entry name" value="TRANSMEMBRANE PROTEIN 69"/>
    <property type="match status" value="1"/>
</dbReference>
<feature type="non-terminal residue" evidence="2">
    <location>
        <position position="1"/>
    </location>
</feature>
<evidence type="ECO:0000313" key="3">
    <source>
        <dbReference type="Proteomes" id="UP001445076"/>
    </source>
</evidence>
<dbReference type="InterPro" id="IPR021836">
    <property type="entry name" value="DUF3429"/>
</dbReference>
<feature type="transmembrane region" description="Helical" evidence="1">
    <location>
        <begin position="76"/>
        <end position="96"/>
    </location>
</feature>
<comment type="caution">
    <text evidence="2">The sequence shown here is derived from an EMBL/GenBank/DDBJ whole genome shotgun (WGS) entry which is preliminary data.</text>
</comment>
<gene>
    <name evidence="2" type="ORF">OTU49_007361</name>
</gene>
<reference evidence="2 3" key="1">
    <citation type="journal article" date="2024" name="BMC Genomics">
        <title>Genome assembly of redclaw crayfish (Cherax quadricarinatus) provides insights into its immune adaptation and hypoxia tolerance.</title>
        <authorList>
            <person name="Liu Z."/>
            <person name="Zheng J."/>
            <person name="Li H."/>
            <person name="Fang K."/>
            <person name="Wang S."/>
            <person name="He J."/>
            <person name="Zhou D."/>
            <person name="Weng S."/>
            <person name="Chi M."/>
            <person name="Gu Z."/>
            <person name="He J."/>
            <person name="Li F."/>
            <person name="Wang M."/>
        </authorList>
    </citation>
    <scope>NUCLEOTIDE SEQUENCE [LARGE SCALE GENOMIC DNA]</scope>
    <source>
        <strain evidence="2">ZL_2023a</strain>
    </source>
</reference>
<dbReference type="PANTHER" id="PTHR15887">
    <property type="entry name" value="TRANSMEMBRANE PROTEIN 69"/>
    <property type="match status" value="1"/>
</dbReference>
<dbReference type="Proteomes" id="UP001445076">
    <property type="component" value="Unassembled WGS sequence"/>
</dbReference>
<sequence>VFAGRAAHLLHTSFCHKFKENRTVNSLAIMDSIKQMKHSPTPALAFGFSGLIPIAAAPVLMIASGGFDPSIADTQLVYGAVVLSFLGGVRWGFTLPEGSSQPPDWHNLGYSMTPPLIAWLGILAPYSVGVVTVIAGLGFAGYMDLAMWGYPNWFKGLRFCLTLGAVLSLWTCFVCKFVLDEIKEEGEVVKK</sequence>
<proteinExistence type="predicted"/>
<keyword evidence="3" id="KW-1185">Reference proteome</keyword>